<feature type="transmembrane region" description="Helical" evidence="11">
    <location>
        <begin position="185"/>
        <end position="206"/>
    </location>
</feature>
<dbReference type="PANTHER" id="PTHR24421">
    <property type="entry name" value="NITRATE/NITRITE SENSOR PROTEIN NARX-RELATED"/>
    <property type="match status" value="1"/>
</dbReference>
<keyword evidence="6 13" id="KW-0418">Kinase</keyword>
<proteinExistence type="predicted"/>
<dbReference type="RefSeq" id="WP_163733086.1">
    <property type="nucleotide sequence ID" value="NZ_JAAGOA010000002.1"/>
</dbReference>
<feature type="coiled-coil region" evidence="9">
    <location>
        <begin position="213"/>
        <end position="240"/>
    </location>
</feature>
<dbReference type="Gene3D" id="1.20.5.1930">
    <property type="match status" value="1"/>
</dbReference>
<evidence type="ECO:0000256" key="8">
    <source>
        <dbReference type="ARBA" id="ARBA00023012"/>
    </source>
</evidence>
<dbReference type="PANTHER" id="PTHR24421:SF10">
    <property type="entry name" value="NITRATE_NITRITE SENSOR PROTEIN NARQ"/>
    <property type="match status" value="1"/>
</dbReference>
<feature type="compositionally biased region" description="Basic and acidic residues" evidence="10">
    <location>
        <begin position="443"/>
        <end position="460"/>
    </location>
</feature>
<keyword evidence="5" id="KW-0547">Nucleotide-binding</keyword>
<dbReference type="GO" id="GO:0046983">
    <property type="term" value="F:protein dimerization activity"/>
    <property type="evidence" value="ECO:0007669"/>
    <property type="project" value="InterPro"/>
</dbReference>
<name>A0A6L9S3H1_9ACTN</name>
<dbReference type="Pfam" id="PF07730">
    <property type="entry name" value="HisKA_3"/>
    <property type="match status" value="1"/>
</dbReference>
<evidence type="ECO:0000256" key="2">
    <source>
        <dbReference type="ARBA" id="ARBA00012438"/>
    </source>
</evidence>
<accession>A0A6L9S3H1</accession>
<feature type="region of interest" description="Disordered" evidence="10">
    <location>
        <begin position="439"/>
        <end position="483"/>
    </location>
</feature>
<dbReference type="AlphaFoldDB" id="A0A6L9S3H1"/>
<dbReference type="CDD" id="cd16917">
    <property type="entry name" value="HATPase_UhpB-NarQ-NarX-like"/>
    <property type="match status" value="1"/>
</dbReference>
<keyword evidence="11" id="KW-0472">Membrane</keyword>
<comment type="catalytic activity">
    <reaction evidence="1">
        <text>ATP + protein L-histidine = ADP + protein N-phospho-L-histidine.</text>
        <dbReference type="EC" id="2.7.13.3"/>
    </reaction>
</comment>
<keyword evidence="3" id="KW-0597">Phosphoprotein</keyword>
<keyword evidence="11" id="KW-0812">Transmembrane</keyword>
<dbReference type="EMBL" id="JAAGOA010000002">
    <property type="protein sequence ID" value="NED99380.1"/>
    <property type="molecule type" value="Genomic_DNA"/>
</dbReference>
<comment type="caution">
    <text evidence="13">The sequence shown here is derived from an EMBL/GenBank/DDBJ whole genome shotgun (WGS) entry which is preliminary data.</text>
</comment>
<dbReference type="SUPFAM" id="SSF55874">
    <property type="entry name" value="ATPase domain of HSP90 chaperone/DNA topoisomerase II/histidine kinase"/>
    <property type="match status" value="1"/>
</dbReference>
<dbReference type="InterPro" id="IPR036890">
    <property type="entry name" value="HATPase_C_sf"/>
</dbReference>
<feature type="transmembrane region" description="Helical" evidence="11">
    <location>
        <begin position="160"/>
        <end position="178"/>
    </location>
</feature>
<evidence type="ECO:0000256" key="10">
    <source>
        <dbReference type="SAM" id="MobiDB-lite"/>
    </source>
</evidence>
<dbReference type="EC" id="2.7.13.3" evidence="2"/>
<evidence type="ECO:0000256" key="4">
    <source>
        <dbReference type="ARBA" id="ARBA00022679"/>
    </source>
</evidence>
<reference evidence="13 14" key="1">
    <citation type="submission" date="2020-02" db="EMBL/GenBank/DDBJ databases">
        <authorList>
            <person name="Li X.-J."/>
            <person name="Han X.-M."/>
        </authorList>
    </citation>
    <scope>NUCLEOTIDE SEQUENCE [LARGE SCALE GENOMIC DNA]</scope>
    <source>
        <strain evidence="13 14">CCTCC AB 2017055</strain>
    </source>
</reference>
<evidence type="ECO:0000256" key="9">
    <source>
        <dbReference type="SAM" id="Coils"/>
    </source>
</evidence>
<organism evidence="13 14">
    <name type="scientific">Phytoactinopolyspora halotolerans</name>
    <dbReference type="NCBI Taxonomy" id="1981512"/>
    <lineage>
        <taxon>Bacteria</taxon>
        <taxon>Bacillati</taxon>
        <taxon>Actinomycetota</taxon>
        <taxon>Actinomycetes</taxon>
        <taxon>Jiangellales</taxon>
        <taxon>Jiangellaceae</taxon>
        <taxon>Phytoactinopolyspora</taxon>
    </lineage>
</organism>
<evidence type="ECO:0000256" key="5">
    <source>
        <dbReference type="ARBA" id="ARBA00022741"/>
    </source>
</evidence>
<keyword evidence="8" id="KW-0902">Two-component regulatory system</keyword>
<dbReference type="Gene3D" id="3.30.565.10">
    <property type="entry name" value="Histidine kinase-like ATPase, C-terminal domain"/>
    <property type="match status" value="1"/>
</dbReference>
<evidence type="ECO:0000256" key="6">
    <source>
        <dbReference type="ARBA" id="ARBA00022777"/>
    </source>
</evidence>
<keyword evidence="11" id="KW-1133">Transmembrane helix</keyword>
<evidence type="ECO:0000256" key="11">
    <source>
        <dbReference type="SAM" id="Phobius"/>
    </source>
</evidence>
<keyword evidence="14" id="KW-1185">Reference proteome</keyword>
<protein>
    <recommendedName>
        <fullName evidence="2">histidine kinase</fullName>
        <ecNumber evidence="2">2.7.13.3</ecNumber>
    </recommendedName>
</protein>
<evidence type="ECO:0000256" key="7">
    <source>
        <dbReference type="ARBA" id="ARBA00022840"/>
    </source>
</evidence>
<feature type="transmembrane region" description="Helical" evidence="11">
    <location>
        <begin position="30"/>
        <end position="56"/>
    </location>
</feature>
<dbReference type="InterPro" id="IPR050482">
    <property type="entry name" value="Sensor_HK_TwoCompSys"/>
</dbReference>
<evidence type="ECO:0000259" key="12">
    <source>
        <dbReference type="Pfam" id="PF07730"/>
    </source>
</evidence>
<feature type="domain" description="Signal transduction histidine kinase subgroup 3 dimerisation and phosphoacceptor" evidence="12">
    <location>
        <begin position="238"/>
        <end position="301"/>
    </location>
</feature>
<dbReference type="GO" id="GO:0016020">
    <property type="term" value="C:membrane"/>
    <property type="evidence" value="ECO:0007669"/>
    <property type="project" value="InterPro"/>
</dbReference>
<gene>
    <name evidence="13" type="ORF">G1H10_04290</name>
</gene>
<evidence type="ECO:0000313" key="14">
    <source>
        <dbReference type="Proteomes" id="UP000475214"/>
    </source>
</evidence>
<evidence type="ECO:0000313" key="13">
    <source>
        <dbReference type="EMBL" id="NED99380.1"/>
    </source>
</evidence>
<sequence>MSGFLRRILSAETEIDLSVSRWRRQRRHRVVDWIVAVVCFPFVFVFVVTPGGLALVDDGDMSRSDTPSLAFRLLPGLLPDNSELAGLDSMVEAVFHNIAFGLAATIVLPGLAAWAILYRRTKPERLLTLAVMMLLLFGDLAPIVVALYSYAAWFTNRRRLVGWAAAAAVALVIGLWNTPQTWSELFLGVLFVGVVVGMPMSLGLWISTRWLLVASLRERAERLEREQQLMAERAVAAERTRIAREMHDVVAHRVSLMVLHAGGLEVAKTDPGVVETAAQIRDTGREALTELREVLGVLRDDSEAEAPTAPLPVLADLDRLVEGWRSAGMILQYGRTGSVRPFPALVERTGYRVVQEALTNAAKHAPGAFVRVQLDYRLEELIVTVTNGRSVTTFGHGGGCSSVSGYGLAGLRERVLLAHGKLDTDVLSDGSWQVRATLPENVEDQHERTHGADSGVRPDDESAGGTDGSGDEHVGDRKTETNP</sequence>
<dbReference type="InterPro" id="IPR011712">
    <property type="entry name" value="Sig_transdc_His_kin_sub3_dim/P"/>
</dbReference>
<feature type="compositionally biased region" description="Basic and acidic residues" evidence="10">
    <location>
        <begin position="470"/>
        <end position="483"/>
    </location>
</feature>
<keyword evidence="4" id="KW-0808">Transferase</keyword>
<keyword evidence="9" id="KW-0175">Coiled coil</keyword>
<dbReference type="GO" id="GO:0000155">
    <property type="term" value="F:phosphorelay sensor kinase activity"/>
    <property type="evidence" value="ECO:0007669"/>
    <property type="project" value="InterPro"/>
</dbReference>
<dbReference type="GO" id="GO:0005524">
    <property type="term" value="F:ATP binding"/>
    <property type="evidence" value="ECO:0007669"/>
    <property type="project" value="UniProtKB-KW"/>
</dbReference>
<feature type="transmembrane region" description="Helical" evidence="11">
    <location>
        <begin position="94"/>
        <end position="117"/>
    </location>
</feature>
<evidence type="ECO:0000256" key="3">
    <source>
        <dbReference type="ARBA" id="ARBA00022553"/>
    </source>
</evidence>
<dbReference type="Proteomes" id="UP000475214">
    <property type="component" value="Unassembled WGS sequence"/>
</dbReference>
<feature type="transmembrane region" description="Helical" evidence="11">
    <location>
        <begin position="129"/>
        <end position="154"/>
    </location>
</feature>
<evidence type="ECO:0000256" key="1">
    <source>
        <dbReference type="ARBA" id="ARBA00000085"/>
    </source>
</evidence>
<keyword evidence="7" id="KW-0067">ATP-binding</keyword>